<dbReference type="PANTHER" id="PTHR24252">
    <property type="entry name" value="ACROSIN-RELATED"/>
    <property type="match status" value="1"/>
</dbReference>
<evidence type="ECO:0000259" key="17">
    <source>
        <dbReference type="PROSITE" id="PS50287"/>
    </source>
</evidence>
<feature type="compositionally biased region" description="Polar residues" evidence="14">
    <location>
        <begin position="79"/>
        <end position="102"/>
    </location>
</feature>
<feature type="domain" description="Peptidase S1" evidence="16">
    <location>
        <begin position="447"/>
        <end position="680"/>
    </location>
</feature>
<dbReference type="MEROPS" id="S01.199"/>
<organism evidence="19">
    <name type="scientific">Ginglymostoma cirratum</name>
    <name type="common">Nurse shark</name>
    <name type="synonym">Squalus cirratus</name>
    <dbReference type="NCBI Taxonomy" id="7801"/>
    <lineage>
        <taxon>Eukaryota</taxon>
        <taxon>Metazoa</taxon>
        <taxon>Chordata</taxon>
        <taxon>Craniata</taxon>
        <taxon>Vertebrata</taxon>
        <taxon>Chondrichthyes</taxon>
        <taxon>Elasmobranchii</taxon>
        <taxon>Galeomorphii</taxon>
        <taxon>Galeoidea</taxon>
        <taxon>Orectolobiformes</taxon>
        <taxon>Ginglymostomatidae</taxon>
        <taxon>Ginglymostoma</taxon>
    </lineage>
</organism>
<feature type="domain" description="Kazal-like" evidence="18">
    <location>
        <begin position="160"/>
        <end position="208"/>
    </location>
</feature>
<keyword evidence="6 13" id="KW-0378">Hydrolase</keyword>
<dbReference type="Gene3D" id="3.10.250.10">
    <property type="entry name" value="SRCR-like domain"/>
    <property type="match status" value="1"/>
</dbReference>
<keyword evidence="3 13" id="KW-0645">Protease</keyword>
<accession>B0LCZ7</accession>
<feature type="domain" description="SRCR" evidence="17">
    <location>
        <begin position="206"/>
        <end position="324"/>
    </location>
</feature>
<dbReference type="SUPFAM" id="SSF100895">
    <property type="entry name" value="Kazal-type serine protease inhibitors"/>
    <property type="match status" value="1"/>
</dbReference>
<dbReference type="GO" id="GO:0016020">
    <property type="term" value="C:membrane"/>
    <property type="evidence" value="ECO:0007669"/>
    <property type="project" value="InterPro"/>
</dbReference>
<dbReference type="InterPro" id="IPR023415">
    <property type="entry name" value="LDLR_class-A_CS"/>
</dbReference>
<dbReference type="InterPro" id="IPR009003">
    <property type="entry name" value="Peptidase_S1_PA"/>
</dbReference>
<evidence type="ECO:0000256" key="4">
    <source>
        <dbReference type="ARBA" id="ARBA00022729"/>
    </source>
</evidence>
<evidence type="ECO:0000259" key="18">
    <source>
        <dbReference type="PROSITE" id="PS51465"/>
    </source>
</evidence>
<feature type="disulfide bond" evidence="11">
    <location>
        <begin position="339"/>
        <end position="357"/>
    </location>
</feature>
<dbReference type="GO" id="GO:0005576">
    <property type="term" value="C:extracellular region"/>
    <property type="evidence" value="ECO:0007669"/>
    <property type="project" value="UniProtKB-SubCell"/>
</dbReference>
<reference evidence="19" key="2">
    <citation type="journal article" date="2009" name="Mol. Immunol.">
        <title>Characterization of shark complement factor I gene(s): genomic analysis of a novel shark-specific sequence.</title>
        <authorList>
            <person name="Shin D.H."/>
            <person name="Webb B.M."/>
            <person name="Nakao M."/>
            <person name="Smith S.L."/>
        </authorList>
    </citation>
    <scope>NUCLEOTIDE SEQUENCE</scope>
    <source>
        <tissue evidence="19">Liver</tissue>
    </source>
</reference>
<dbReference type="SUPFAM" id="SSF50494">
    <property type="entry name" value="Trypsin-like serine proteases"/>
    <property type="match status" value="1"/>
</dbReference>
<dbReference type="PRINTS" id="PR00722">
    <property type="entry name" value="CHYMOTRYPSIN"/>
</dbReference>
<keyword evidence="9 12" id="KW-1015">Disulfide bond</keyword>
<dbReference type="PROSITE" id="PS51465">
    <property type="entry name" value="KAZAL_2"/>
    <property type="match status" value="1"/>
</dbReference>
<keyword evidence="5" id="KW-0677">Repeat</keyword>
<evidence type="ECO:0000256" key="8">
    <source>
        <dbReference type="ARBA" id="ARBA00022859"/>
    </source>
</evidence>
<dbReference type="InterPro" id="IPR043504">
    <property type="entry name" value="Peptidase_S1_PA_chymotrypsin"/>
</dbReference>
<dbReference type="InterPro" id="IPR003884">
    <property type="entry name" value="FacI_MAC"/>
</dbReference>
<dbReference type="InterPro" id="IPR002350">
    <property type="entry name" value="Kazal_dom"/>
</dbReference>
<dbReference type="InterPro" id="IPR036058">
    <property type="entry name" value="Kazal_dom_sf"/>
</dbReference>
<evidence type="ECO:0000256" key="3">
    <source>
        <dbReference type="ARBA" id="ARBA00022670"/>
    </source>
</evidence>
<evidence type="ECO:0000256" key="10">
    <source>
        <dbReference type="ARBA" id="ARBA00023180"/>
    </source>
</evidence>
<dbReference type="InterPro" id="IPR048719">
    <property type="entry name" value="CFAI_KAZAL"/>
</dbReference>
<feature type="disulfide bond" evidence="11">
    <location>
        <begin position="351"/>
        <end position="366"/>
    </location>
</feature>
<dbReference type="PROSITE" id="PS00135">
    <property type="entry name" value="TRYPSIN_SER"/>
    <property type="match status" value="1"/>
</dbReference>
<dbReference type="InterPro" id="IPR033116">
    <property type="entry name" value="TRYPSIN_SER"/>
</dbReference>
<dbReference type="Gene3D" id="4.10.400.10">
    <property type="entry name" value="Low-density Lipoprotein Receptor"/>
    <property type="match status" value="2"/>
</dbReference>
<dbReference type="FunFam" id="2.40.10.10:FF:000053">
    <property type="entry name" value="Neurotrypsin"/>
    <property type="match status" value="1"/>
</dbReference>
<proteinExistence type="evidence at transcript level"/>
<dbReference type="Pfam" id="PF00057">
    <property type="entry name" value="Ldl_recept_a"/>
    <property type="match status" value="2"/>
</dbReference>
<dbReference type="PROSITE" id="PS00134">
    <property type="entry name" value="TRYPSIN_HIS"/>
    <property type="match status" value="1"/>
</dbReference>
<dbReference type="GO" id="GO:0002376">
    <property type="term" value="P:immune system process"/>
    <property type="evidence" value="ECO:0007669"/>
    <property type="project" value="UniProtKB-KW"/>
</dbReference>
<dbReference type="Gene3D" id="2.40.10.10">
    <property type="entry name" value="Trypsin-like serine proteases"/>
    <property type="match status" value="1"/>
</dbReference>
<dbReference type="BRENDA" id="3.4.21.45">
    <property type="organism ID" value="2434"/>
</dbReference>
<evidence type="ECO:0000256" key="6">
    <source>
        <dbReference type="ARBA" id="ARBA00022801"/>
    </source>
</evidence>
<dbReference type="SMART" id="SM00192">
    <property type="entry name" value="LDLa"/>
    <property type="match status" value="2"/>
</dbReference>
<dbReference type="InterPro" id="IPR001314">
    <property type="entry name" value="Peptidase_S1A"/>
</dbReference>
<dbReference type="CDD" id="cd00112">
    <property type="entry name" value="LDLa"/>
    <property type="match status" value="2"/>
</dbReference>
<protein>
    <submittedName>
        <fullName evidence="19">Complement component factor I</fullName>
    </submittedName>
</protein>
<dbReference type="SUPFAM" id="SSF57424">
    <property type="entry name" value="LDL receptor-like module"/>
    <property type="match status" value="2"/>
</dbReference>
<dbReference type="PROSITE" id="PS50287">
    <property type="entry name" value="SRCR_2"/>
    <property type="match status" value="1"/>
</dbReference>
<dbReference type="PROSITE" id="PS50068">
    <property type="entry name" value="LDLRA_2"/>
    <property type="match status" value="2"/>
</dbReference>
<evidence type="ECO:0000256" key="9">
    <source>
        <dbReference type="ARBA" id="ARBA00023157"/>
    </source>
</evidence>
<dbReference type="PROSITE" id="PS01209">
    <property type="entry name" value="LDLRA_1"/>
    <property type="match status" value="2"/>
</dbReference>
<keyword evidence="4 15" id="KW-0732">Signal</keyword>
<evidence type="ECO:0000256" key="7">
    <source>
        <dbReference type="ARBA" id="ARBA00022825"/>
    </source>
</evidence>
<dbReference type="PANTHER" id="PTHR24252:SF7">
    <property type="entry name" value="HYALIN"/>
    <property type="match status" value="1"/>
</dbReference>
<gene>
    <name evidence="19" type="primary">If-1</name>
</gene>
<reference evidence="19" key="1">
    <citation type="submission" date="2007-06" db="EMBL/GenBank/DDBJ databases">
        <authorList>
            <person name="Shin D.-H."/>
            <person name="Webb B."/>
            <person name="Smith S.L."/>
        </authorList>
    </citation>
    <scope>NUCLEOTIDE SEQUENCE</scope>
    <source>
        <tissue evidence="19">Liver</tissue>
    </source>
</reference>
<evidence type="ECO:0000256" key="2">
    <source>
        <dbReference type="ARBA" id="ARBA00022525"/>
    </source>
</evidence>
<dbReference type="Pfam" id="PF00530">
    <property type="entry name" value="SRCR"/>
    <property type="match status" value="1"/>
</dbReference>
<dbReference type="InterPro" id="IPR036772">
    <property type="entry name" value="SRCR-like_dom_sf"/>
</dbReference>
<dbReference type="EMBL" id="EF647997">
    <property type="protein sequence ID" value="ABV21977.1"/>
    <property type="molecule type" value="mRNA"/>
</dbReference>
<keyword evidence="7 13" id="KW-0720">Serine protease</keyword>
<evidence type="ECO:0000259" key="16">
    <source>
        <dbReference type="PROSITE" id="PS50240"/>
    </source>
</evidence>
<dbReference type="GO" id="GO:0006508">
    <property type="term" value="P:proteolysis"/>
    <property type="evidence" value="ECO:0007669"/>
    <property type="project" value="UniProtKB-KW"/>
</dbReference>
<evidence type="ECO:0000313" key="19">
    <source>
        <dbReference type="EMBL" id="ABV21977.1"/>
    </source>
</evidence>
<feature type="chain" id="PRO_5002749971" evidence="15">
    <location>
        <begin position="19"/>
        <end position="689"/>
    </location>
</feature>
<dbReference type="InterPro" id="IPR018114">
    <property type="entry name" value="TRYPSIN_HIS"/>
</dbReference>
<feature type="compositionally biased region" description="Low complexity" evidence="14">
    <location>
        <begin position="66"/>
        <end position="78"/>
    </location>
</feature>
<feature type="compositionally biased region" description="Polar residues" evidence="14">
    <location>
        <begin position="110"/>
        <end position="119"/>
    </location>
</feature>
<comment type="caution">
    <text evidence="12">Lacks conserved residue(s) required for the propagation of feature annotation.</text>
</comment>
<evidence type="ECO:0000256" key="13">
    <source>
        <dbReference type="RuleBase" id="RU363034"/>
    </source>
</evidence>
<keyword evidence="2" id="KW-0964">Secreted</keyword>
<dbReference type="Pfam" id="PF21286">
    <property type="entry name" value="CFAI_FIMAC_N"/>
    <property type="match status" value="1"/>
</dbReference>
<dbReference type="InterPro" id="IPR001254">
    <property type="entry name" value="Trypsin_dom"/>
</dbReference>
<dbReference type="CDD" id="cd00190">
    <property type="entry name" value="Tryp_SPc"/>
    <property type="match status" value="1"/>
</dbReference>
<evidence type="ECO:0000256" key="5">
    <source>
        <dbReference type="ARBA" id="ARBA00022737"/>
    </source>
</evidence>
<dbReference type="SMART" id="SM00202">
    <property type="entry name" value="SR"/>
    <property type="match status" value="1"/>
</dbReference>
<dbReference type="InterPro" id="IPR048722">
    <property type="entry name" value="CFAI_FIMAC_N"/>
</dbReference>
<dbReference type="SMART" id="SM00020">
    <property type="entry name" value="Tryp_SPc"/>
    <property type="match status" value="1"/>
</dbReference>
<feature type="disulfide bond" evidence="11">
    <location>
        <begin position="387"/>
        <end position="402"/>
    </location>
</feature>
<dbReference type="PROSITE" id="PS50240">
    <property type="entry name" value="TRYPSIN_DOM"/>
    <property type="match status" value="1"/>
</dbReference>
<feature type="compositionally biased region" description="Polar residues" evidence="14">
    <location>
        <begin position="32"/>
        <end position="65"/>
    </location>
</feature>
<dbReference type="InterPro" id="IPR002172">
    <property type="entry name" value="LDrepeatLR_classA_rpt"/>
</dbReference>
<dbReference type="GO" id="GO:0004252">
    <property type="term" value="F:serine-type endopeptidase activity"/>
    <property type="evidence" value="ECO:0007669"/>
    <property type="project" value="InterPro"/>
</dbReference>
<feature type="disulfide bond" evidence="12">
    <location>
        <begin position="290"/>
        <end position="300"/>
    </location>
</feature>
<dbReference type="Pfam" id="PF00089">
    <property type="entry name" value="Trypsin"/>
    <property type="match status" value="1"/>
</dbReference>
<feature type="disulfide bond" evidence="11">
    <location>
        <begin position="332"/>
        <end position="344"/>
    </location>
</feature>
<dbReference type="Pfam" id="PF21287">
    <property type="entry name" value="Kazal_CFAI"/>
    <property type="match status" value="1"/>
</dbReference>
<name>B0LCZ7_GINCI</name>
<sequence length="689" mass="77593">MIFSEALLFLMSLLVTVGQQQDILTGERAETAINSRASPPSSDSTEAQYCNHTSPPSSESTEAQYSSHTSPPSSESTEAQYSSHTDLTPRGSNQTVNNNHTFPQPKESNETVNNSHTISNSSNVHLQRLAADCRDKNFTYKSCQKIFCQPWEKCIHGNCVCKLPYQCPKNGENVCSSNEKKYRTYCQLKSVECSRNSEKFSHFGACSLGHAAVSWQSDHNSQGIVLFSFNQTLQELSICMNQKNWTMHEANVFCRQLKFQLGAEKILTQTELTNRPMVTNFMNWSNRMRCRGFETSLSECFRLTDIEKLQKKCRKEKIAAVKCYDYPPDKKCTNEEFTCVNGKCIPLENLCNGIDDCADLSDETCCKSCSNSHHCKSDICIPYFSRCDGEDDCLDGSDEKNCTETSKPKDHNEERHLLKSSLAKISCGISNVTGDFEVHTLKRSKRLVGGEEALQGQFPWQIAVYDGTRLNCGGVFIGGCWILTAAHCLRLYHMSDYVVRIAKYNKRDVAVNEEILPVEKIIIHHDYVPKTYQNDIALIKVVHVFSEKECIPLSHDVLPVCVPWSEYLFRPKKTCVISGWGYASGDRVSILRWAELNIFGNCSEIYKSDFYAGMECAGKMDGTVDACKGDSGGPLVCTDERNEAYVWGLVSWGEECGKYGRPGVYTKVSHYFEWISNHVGRALISKYNV</sequence>
<comment type="subcellular location">
    <subcellularLocation>
        <location evidence="1">Secreted</location>
    </subcellularLocation>
</comment>
<dbReference type="SUPFAM" id="SSF56487">
    <property type="entry name" value="SRCR-like"/>
    <property type="match status" value="1"/>
</dbReference>
<evidence type="ECO:0000256" key="11">
    <source>
        <dbReference type="PROSITE-ProRule" id="PRU00124"/>
    </source>
</evidence>
<dbReference type="InterPro" id="IPR036055">
    <property type="entry name" value="LDL_receptor-like_sf"/>
</dbReference>
<feature type="disulfide bond" evidence="11">
    <location>
        <begin position="375"/>
        <end position="393"/>
    </location>
</feature>
<dbReference type="InterPro" id="IPR001190">
    <property type="entry name" value="SRCR"/>
</dbReference>
<evidence type="ECO:0000256" key="1">
    <source>
        <dbReference type="ARBA" id="ARBA00004613"/>
    </source>
</evidence>
<evidence type="ECO:0000256" key="14">
    <source>
        <dbReference type="SAM" id="MobiDB-lite"/>
    </source>
</evidence>
<feature type="signal peptide" evidence="15">
    <location>
        <begin position="1"/>
        <end position="18"/>
    </location>
</feature>
<dbReference type="SMART" id="SM00057">
    <property type="entry name" value="FIMAC"/>
    <property type="match status" value="1"/>
</dbReference>
<dbReference type="AlphaFoldDB" id="B0LCZ7"/>
<dbReference type="Gene3D" id="3.30.60.30">
    <property type="match status" value="1"/>
</dbReference>
<keyword evidence="8" id="KW-0391">Immunity</keyword>
<evidence type="ECO:0000256" key="12">
    <source>
        <dbReference type="PROSITE-ProRule" id="PRU00196"/>
    </source>
</evidence>
<keyword evidence="10" id="KW-0325">Glycoprotein</keyword>
<feature type="region of interest" description="Disordered" evidence="14">
    <location>
        <begin position="30"/>
        <end position="119"/>
    </location>
</feature>
<evidence type="ECO:0000256" key="15">
    <source>
        <dbReference type="SAM" id="SignalP"/>
    </source>
</evidence>